<dbReference type="InterPro" id="IPR056682">
    <property type="entry name" value="DUF7780"/>
</dbReference>
<gene>
    <name evidence="2" type="ORF">HUJ06_022664</name>
</gene>
<organism evidence="2 3">
    <name type="scientific">Nelumbo nucifera</name>
    <name type="common">Sacred lotus</name>
    <dbReference type="NCBI Taxonomy" id="4432"/>
    <lineage>
        <taxon>Eukaryota</taxon>
        <taxon>Viridiplantae</taxon>
        <taxon>Streptophyta</taxon>
        <taxon>Embryophyta</taxon>
        <taxon>Tracheophyta</taxon>
        <taxon>Spermatophyta</taxon>
        <taxon>Magnoliopsida</taxon>
        <taxon>Proteales</taxon>
        <taxon>Nelumbonaceae</taxon>
        <taxon>Nelumbo</taxon>
    </lineage>
</organism>
<evidence type="ECO:0000259" key="1">
    <source>
        <dbReference type="Pfam" id="PF25002"/>
    </source>
</evidence>
<dbReference type="Proteomes" id="UP000607653">
    <property type="component" value="Unassembled WGS sequence"/>
</dbReference>
<comment type="caution">
    <text evidence="2">The sequence shown here is derived from an EMBL/GenBank/DDBJ whole genome shotgun (WGS) entry which is preliminary data.</text>
</comment>
<dbReference type="EMBL" id="DUZY01000001">
    <property type="protein sequence ID" value="DAD21201.1"/>
    <property type="molecule type" value="Genomic_DNA"/>
</dbReference>
<protein>
    <recommendedName>
        <fullName evidence="1">DUF7780 domain-containing protein</fullName>
    </recommendedName>
</protein>
<sequence length="63" mass="6819">MSDLVVIRIKKDATDDELSGLTAQSDVVLIFPSSSLASPLGISLNFSSVILQEKDLFLKLVCH</sequence>
<proteinExistence type="predicted"/>
<reference evidence="2 3" key="1">
    <citation type="journal article" date="2020" name="Mol. Biol. Evol.">
        <title>Distinct Expression and Methylation Patterns for Genes with Different Fates following a Single Whole-Genome Duplication in Flowering Plants.</title>
        <authorList>
            <person name="Shi T."/>
            <person name="Rahmani R.S."/>
            <person name="Gugger P.F."/>
            <person name="Wang M."/>
            <person name="Li H."/>
            <person name="Zhang Y."/>
            <person name="Li Z."/>
            <person name="Wang Q."/>
            <person name="Van de Peer Y."/>
            <person name="Marchal K."/>
            <person name="Chen J."/>
        </authorList>
    </citation>
    <scope>NUCLEOTIDE SEQUENCE [LARGE SCALE GENOMIC DNA]</scope>
    <source>
        <tissue evidence="2">Leaf</tissue>
    </source>
</reference>
<dbReference type="Pfam" id="PF25002">
    <property type="entry name" value="DUF7780"/>
    <property type="match status" value="1"/>
</dbReference>
<feature type="domain" description="DUF7780" evidence="1">
    <location>
        <begin position="1"/>
        <end position="62"/>
    </location>
</feature>
<accession>A0A822XPT6</accession>
<evidence type="ECO:0000313" key="3">
    <source>
        <dbReference type="Proteomes" id="UP000607653"/>
    </source>
</evidence>
<evidence type="ECO:0000313" key="2">
    <source>
        <dbReference type="EMBL" id="DAD21201.1"/>
    </source>
</evidence>
<dbReference type="AlphaFoldDB" id="A0A822XPT6"/>
<keyword evidence="3" id="KW-1185">Reference proteome</keyword>
<name>A0A822XPT6_NELNU</name>